<evidence type="ECO:0000256" key="7">
    <source>
        <dbReference type="SAM" id="MobiDB-lite"/>
    </source>
</evidence>
<dbReference type="PANTHER" id="PTHR14003:SF23">
    <property type="entry name" value="ZINC FINGER PROTEIN 143"/>
    <property type="match status" value="1"/>
</dbReference>
<accession>A0A182FU69</accession>
<dbReference type="SMART" id="SM00355">
    <property type="entry name" value="ZnF_C2H2"/>
    <property type="match status" value="6"/>
</dbReference>
<evidence type="ECO:0000313" key="10">
    <source>
        <dbReference type="Proteomes" id="UP000069272"/>
    </source>
</evidence>
<keyword evidence="2" id="KW-0677">Repeat</keyword>
<evidence type="ECO:0000256" key="4">
    <source>
        <dbReference type="ARBA" id="ARBA00022833"/>
    </source>
</evidence>
<evidence type="ECO:0000256" key="1">
    <source>
        <dbReference type="ARBA" id="ARBA00022723"/>
    </source>
</evidence>
<evidence type="ECO:0000256" key="5">
    <source>
        <dbReference type="ARBA" id="ARBA00023242"/>
    </source>
</evidence>
<dbReference type="Proteomes" id="UP000069272">
    <property type="component" value="Chromosome 3R"/>
</dbReference>
<dbReference type="AlphaFoldDB" id="A0A182FU69"/>
<feature type="domain" description="C2H2-type" evidence="8">
    <location>
        <begin position="345"/>
        <end position="373"/>
    </location>
</feature>
<dbReference type="VEuPathDB" id="VectorBase:AALB20_031875"/>
<feature type="region of interest" description="Disordered" evidence="7">
    <location>
        <begin position="602"/>
        <end position="639"/>
    </location>
</feature>
<evidence type="ECO:0000256" key="6">
    <source>
        <dbReference type="SAM" id="Coils"/>
    </source>
</evidence>
<keyword evidence="1" id="KW-0479">Metal-binding</keyword>
<evidence type="ECO:0000313" key="9">
    <source>
        <dbReference type="EnsemblMetazoa" id="AALB010104-PA"/>
    </source>
</evidence>
<feature type="coiled-coil region" evidence="6">
    <location>
        <begin position="388"/>
        <end position="417"/>
    </location>
</feature>
<keyword evidence="5" id="KW-0539">Nucleus</keyword>
<dbReference type="GO" id="GO:0000785">
    <property type="term" value="C:chromatin"/>
    <property type="evidence" value="ECO:0007669"/>
    <property type="project" value="TreeGrafter"/>
</dbReference>
<feature type="domain" description="C2H2-type" evidence="8">
    <location>
        <begin position="276"/>
        <end position="303"/>
    </location>
</feature>
<evidence type="ECO:0000256" key="3">
    <source>
        <dbReference type="ARBA" id="ARBA00022771"/>
    </source>
</evidence>
<dbReference type="EnsemblMetazoa" id="AALB010104-RA">
    <property type="protein sequence ID" value="AALB010104-PA"/>
    <property type="gene ID" value="AALB010104"/>
</dbReference>
<feature type="compositionally biased region" description="Low complexity" evidence="7">
    <location>
        <begin position="609"/>
        <end position="639"/>
    </location>
</feature>
<feature type="region of interest" description="Disordered" evidence="7">
    <location>
        <begin position="539"/>
        <end position="561"/>
    </location>
</feature>
<dbReference type="STRING" id="7167.A0A182FU69"/>
<keyword evidence="6" id="KW-0175">Coiled coil</keyword>
<feature type="domain" description="C2H2-type" evidence="8">
    <location>
        <begin position="510"/>
        <end position="543"/>
    </location>
</feature>
<dbReference type="GO" id="GO:0008270">
    <property type="term" value="F:zinc ion binding"/>
    <property type="evidence" value="ECO:0007669"/>
    <property type="project" value="UniProtKB-KW"/>
</dbReference>
<dbReference type="Pfam" id="PF00096">
    <property type="entry name" value="zf-C2H2"/>
    <property type="match status" value="3"/>
</dbReference>
<keyword evidence="3" id="KW-0863">Zinc-finger</keyword>
<dbReference type="FunFam" id="3.30.160.60:FF:001137">
    <property type="entry name" value="Combgap, isoform L"/>
    <property type="match status" value="1"/>
</dbReference>
<feature type="region of interest" description="Disordered" evidence="7">
    <location>
        <begin position="793"/>
        <end position="812"/>
    </location>
</feature>
<keyword evidence="4" id="KW-0862">Zinc</keyword>
<dbReference type="GO" id="GO:0000981">
    <property type="term" value="F:DNA-binding transcription factor activity, RNA polymerase II-specific"/>
    <property type="evidence" value="ECO:0007669"/>
    <property type="project" value="TreeGrafter"/>
</dbReference>
<dbReference type="FunFam" id="3.30.160.60:FF:004170">
    <property type="match status" value="1"/>
</dbReference>
<organism evidence="9 10">
    <name type="scientific">Anopheles albimanus</name>
    <name type="common">New world malaria mosquito</name>
    <dbReference type="NCBI Taxonomy" id="7167"/>
    <lineage>
        <taxon>Eukaryota</taxon>
        <taxon>Metazoa</taxon>
        <taxon>Ecdysozoa</taxon>
        <taxon>Arthropoda</taxon>
        <taxon>Hexapoda</taxon>
        <taxon>Insecta</taxon>
        <taxon>Pterygota</taxon>
        <taxon>Neoptera</taxon>
        <taxon>Endopterygota</taxon>
        <taxon>Diptera</taxon>
        <taxon>Nematocera</taxon>
        <taxon>Culicoidea</taxon>
        <taxon>Culicidae</taxon>
        <taxon>Anophelinae</taxon>
        <taxon>Anopheles</taxon>
    </lineage>
</organism>
<dbReference type="PROSITE" id="PS50157">
    <property type="entry name" value="ZINC_FINGER_C2H2_2"/>
    <property type="match status" value="6"/>
</dbReference>
<keyword evidence="10" id="KW-1185">Reference proteome</keyword>
<feature type="compositionally biased region" description="Low complexity" evidence="7">
    <location>
        <begin position="542"/>
        <end position="561"/>
    </location>
</feature>
<evidence type="ECO:0000259" key="8">
    <source>
        <dbReference type="PROSITE" id="PS50157"/>
    </source>
</evidence>
<feature type="domain" description="C2H2-type" evidence="8">
    <location>
        <begin position="454"/>
        <end position="481"/>
    </location>
</feature>
<dbReference type="FunFam" id="3.30.160.60:FF:000100">
    <property type="entry name" value="Zinc finger 45-like"/>
    <property type="match status" value="1"/>
</dbReference>
<feature type="domain" description="C2H2-type" evidence="8">
    <location>
        <begin position="317"/>
        <end position="344"/>
    </location>
</feature>
<evidence type="ECO:0000256" key="2">
    <source>
        <dbReference type="ARBA" id="ARBA00022737"/>
    </source>
</evidence>
<dbReference type="VEuPathDB" id="VectorBase:AALB010104"/>
<protein>
    <recommendedName>
        <fullName evidence="8">C2H2-type domain-containing protein</fullName>
    </recommendedName>
</protein>
<dbReference type="GO" id="GO:0005667">
    <property type="term" value="C:transcription regulator complex"/>
    <property type="evidence" value="ECO:0007669"/>
    <property type="project" value="TreeGrafter"/>
</dbReference>
<dbReference type="InterPro" id="IPR013087">
    <property type="entry name" value="Znf_C2H2_type"/>
</dbReference>
<dbReference type="SUPFAM" id="SSF57667">
    <property type="entry name" value="beta-beta-alpha zinc fingers"/>
    <property type="match status" value="3"/>
</dbReference>
<proteinExistence type="predicted"/>
<dbReference type="GO" id="GO:0031519">
    <property type="term" value="C:PcG protein complex"/>
    <property type="evidence" value="ECO:0007669"/>
    <property type="project" value="TreeGrafter"/>
</dbReference>
<reference evidence="9" key="2">
    <citation type="submission" date="2022-08" db="UniProtKB">
        <authorList>
            <consortium name="EnsemblMetazoa"/>
        </authorList>
    </citation>
    <scope>IDENTIFICATION</scope>
    <source>
        <strain evidence="9">STECLA/ALBI9_A</strain>
    </source>
</reference>
<sequence>MYACTGQQLIRLFCGDGIDIIYLSGLWYEDEDETLMPYLQLPDGASIIVQKDGKGAITHGNKAVRRMIVVNDPSTLQQTGTQRIITTSGTAATVTTGHQKKHEVITNGIIETKPKTAILTTGAGGAFMSPIGPIQLTAEECNDILMKRAAAAVAANNQQAITNNTDGHHASISVQVQKVIQGLEEGDDSQATATTHQLKIEPSLSISPKLEAVEIDYNDYVQEDTTPTPNVVPKERPYSCDQCGERPHVCVHCGKDFAHKHCLNTHLLLHSTERPYQCQECKKSFTLKHHLLTHSRVHSRDRPFLVNHGKLHGRIPHSCTLCGKEFLQKRTLAAHMRIHTGDQPFPCIACGEGFRTKSELNAHNRLTHGGVNPNSSNTTIITTNTVVTSNAQQQQQQQQAQAQNQQQQQHIEVQQLQHHQGQQQQVQDVSNGNIITTIATTGQGSPDTSPRPQYACRECGSAFNSREALALHLRLHTGDKSLMTDLCALTAALPGHLFPAVNQGMRHPNGGCTVRTHVCECGKAFFQKNHLMLHQRQHLEQNQRGATGATGGNAAASGQQAQQQQQQVQTAGGQQQQLVVVMQEGNAAQVIKYEIIHDTSRQSNVDGPTVNASAAAHSSSSATATSTTIITGGSSSSSNHLQQVHLHHHQQHHAITVGADANAGTGSAAEGGGHYLIAQGQHHHHVIGSPTTATVVGGVIEEANDVDDKSGIIITHHQQQQVHHQQQYHRQQQPVEVTGQSSLISPSDHHNYAATVSDTRHITTTSSTTYQSYHHHVGGGTSNTTAIGASIPQQHLSDASTQQSSTVKHEKL</sequence>
<feature type="compositionally biased region" description="Polar residues" evidence="7">
    <location>
        <begin position="793"/>
        <end position="806"/>
    </location>
</feature>
<dbReference type="InterPro" id="IPR036236">
    <property type="entry name" value="Znf_C2H2_sf"/>
</dbReference>
<dbReference type="Gene3D" id="3.30.160.60">
    <property type="entry name" value="Classic Zinc Finger"/>
    <property type="match status" value="5"/>
</dbReference>
<dbReference type="FunFam" id="3.30.160.60:FF:000670">
    <property type="entry name" value="zinc finger protein 22"/>
    <property type="match status" value="1"/>
</dbReference>
<dbReference type="FunFam" id="3.30.160.60:FF:000217">
    <property type="entry name" value="Combgap, isoform F"/>
    <property type="match status" value="1"/>
</dbReference>
<name>A0A182FU69_ANOAL</name>
<dbReference type="PROSITE" id="PS00028">
    <property type="entry name" value="ZINC_FINGER_C2H2_1"/>
    <property type="match status" value="5"/>
</dbReference>
<dbReference type="PANTHER" id="PTHR14003">
    <property type="entry name" value="TRANSCRIPTIONAL REPRESSOR PROTEIN YY"/>
    <property type="match status" value="1"/>
</dbReference>
<reference evidence="9 10" key="1">
    <citation type="journal article" date="2017" name="G3 (Bethesda)">
        <title>The Physical Genome Mapping of Anopheles albimanus Corrected Scaffold Misassemblies and Identified Interarm Rearrangements in Genus Anopheles.</title>
        <authorList>
            <person name="Artemov G.N."/>
            <person name="Peery A.N."/>
            <person name="Jiang X."/>
            <person name="Tu Z."/>
            <person name="Stegniy V.N."/>
            <person name="Sharakhova M.V."/>
            <person name="Sharakhov I.V."/>
        </authorList>
    </citation>
    <scope>NUCLEOTIDE SEQUENCE [LARGE SCALE GENOMIC DNA]</scope>
    <source>
        <strain evidence="9 10">ALBI9_A</strain>
    </source>
</reference>
<feature type="domain" description="C2H2-type" evidence="8">
    <location>
        <begin position="248"/>
        <end position="275"/>
    </location>
</feature>
<dbReference type="GO" id="GO:0000978">
    <property type="term" value="F:RNA polymerase II cis-regulatory region sequence-specific DNA binding"/>
    <property type="evidence" value="ECO:0007669"/>
    <property type="project" value="TreeGrafter"/>
</dbReference>